<dbReference type="EMBL" id="RJJE01000017">
    <property type="protein sequence ID" value="RNI27675.1"/>
    <property type="molecule type" value="Genomic_DNA"/>
</dbReference>
<keyword evidence="4" id="KW-1185">Reference proteome</keyword>
<organism evidence="3 4">
    <name type="scientific">Rufibacter immobilis</name>
    <dbReference type="NCBI Taxonomy" id="1348778"/>
    <lineage>
        <taxon>Bacteria</taxon>
        <taxon>Pseudomonadati</taxon>
        <taxon>Bacteroidota</taxon>
        <taxon>Cytophagia</taxon>
        <taxon>Cytophagales</taxon>
        <taxon>Hymenobacteraceae</taxon>
        <taxon>Rufibacter</taxon>
    </lineage>
</organism>
<feature type="coiled-coil region" evidence="1">
    <location>
        <begin position="100"/>
        <end position="180"/>
    </location>
</feature>
<feature type="coiled-coil region" evidence="1">
    <location>
        <begin position="950"/>
        <end position="1010"/>
    </location>
</feature>
<feature type="compositionally biased region" description="Polar residues" evidence="2">
    <location>
        <begin position="1230"/>
        <end position="1243"/>
    </location>
</feature>
<accession>A0A3M9MR38</accession>
<dbReference type="RefSeq" id="WP_123134143.1">
    <property type="nucleotide sequence ID" value="NZ_RJJE01000017.1"/>
</dbReference>
<evidence type="ECO:0000256" key="1">
    <source>
        <dbReference type="SAM" id="Coils"/>
    </source>
</evidence>
<feature type="region of interest" description="Disordered" evidence="2">
    <location>
        <begin position="799"/>
        <end position="825"/>
    </location>
</feature>
<gene>
    <name evidence="3" type="ORF">EFA69_16280</name>
</gene>
<evidence type="ECO:0008006" key="5">
    <source>
        <dbReference type="Google" id="ProtNLM"/>
    </source>
</evidence>
<proteinExistence type="predicted"/>
<feature type="region of interest" description="Disordered" evidence="2">
    <location>
        <begin position="1216"/>
        <end position="1245"/>
    </location>
</feature>
<feature type="coiled-coil region" evidence="1">
    <location>
        <begin position="1065"/>
        <end position="1098"/>
    </location>
</feature>
<evidence type="ECO:0000256" key="2">
    <source>
        <dbReference type="SAM" id="MobiDB-lite"/>
    </source>
</evidence>
<evidence type="ECO:0000313" key="3">
    <source>
        <dbReference type="EMBL" id="RNI27675.1"/>
    </source>
</evidence>
<keyword evidence="1" id="KW-0175">Coiled coil</keyword>
<dbReference type="Proteomes" id="UP000271010">
    <property type="component" value="Unassembled WGS sequence"/>
</dbReference>
<dbReference type="OrthoDB" id="1050541at2"/>
<evidence type="ECO:0000313" key="4">
    <source>
        <dbReference type="Proteomes" id="UP000271010"/>
    </source>
</evidence>
<sequence>MSVRQDKVQVAVEVDGSQGINELGKLEMKQKDLLKTLGGLKNGTKAYIESFKQLEEVNDLVDKQREKLGLTGMTMKQLRKYLGELNREQATGATFGTERWDELQQKIDAVTNEIQRQDQVKKGIAPFVSTKDLADLDKLEKAQTRLTQQMRGLQENSRKYQEAYKDLEEVNATIAAHREELGITGMTLGQLKSWYKDLETQIEGMDYGSEAWVQAKDKMQAVDGAIQNQTKKIKGLGGMWQWLKSEVAQMGMLAAVFMGLQLAAEKVSQVISSNAELSDSYADIEKSTNMATDEVERFDKALKKIDTRTKAKDLRDITVIGGQLGVANDELLSFVENVDKAVVALGDEFTGGAEEVARELGALQKLFKETAKLDAGEAINNIGSAINALGADGAATGPVIADFTKRLGALGNLGPNISQTLGLGAALQELGLTAEVSSGGVTNVILTMNKQADSFAKFMKMGIAEYKEMMQNNPNEMLLTMAERFKGASSTSIVQTLEKLNINSQEAVKVVALLSNQTQIVREKQELANQAMKEGTSLTDEFNKKNNNFAGKLEKLGKLLHTSFVNSPIKRGMESVVDTLLGIAKGAENATEAFGKWEKQSEFVEKLQGGFSDLLKEYESLQGKTTRTAEENERLETVISKIAEVVPQAVTAWDKYGNAMTINTQKARDFIKEQQDALKYINKEKIEVIEKERAQKSLDLTIARAQLDSGKKSKMISQNTSWGTTSIQEVKIPMTAAEFNQVRADINALQSELNGMDANLALLRGEKTKAQIALEKENAKKDNDPVTKVTELDFEDAEAKAKEEEKARHKQEAAQKKAADAKRRAAEKLAEERQRQLKEMQEIERQYMDAYIANIADEYEREREMSRQNFIRQMDESKAQGTARIELEKLLRQKMNAEIAAVDAKEALKKKETEKELFDKRARDAMAGANLNVIEKGMELDFGPQDEKSQKEAREAYNKARIESIELERDLKLEELEITKGTEAEKNLVIAESEDAVAKIRAEYREDEKQAMVDAANNFADIMTNMINALSSFAQAATEADLRRVQKQKESALQSLDDQYGKGTLRKAKYEKEKEKIEKQAEERLRKIKNEQAKKDREAQIANTIIAGSVAVLSASANPLGILSPQAVSTAIAAGLQLATVIAQPIQEYAEGGLVQFSPKQAKSIAAGGMQTGGAFLASMNEEGQEYVVPNYLLQNPEVADYVSIIEAMRTGNHYGRGYAEGGPGPGNGSDTQLQRPQTVTENPESRQLMEQTLQQILYRLENPLPVEGVWDWDYYQRSKAEIEQIKSESIVTAA</sequence>
<feature type="coiled-coil region" evidence="1">
    <location>
        <begin position="739"/>
        <end position="766"/>
    </location>
</feature>
<protein>
    <recommendedName>
        <fullName evidence="5">Phage tail tape measure protein</fullName>
    </recommendedName>
</protein>
<name>A0A3M9MR38_9BACT</name>
<reference evidence="3 4" key="1">
    <citation type="submission" date="2018-11" db="EMBL/GenBank/DDBJ databases">
        <title>Rufibacter latericius sp. nov., isolated from water in Baiyang Lake.</title>
        <authorList>
            <person name="Yang Y."/>
        </authorList>
    </citation>
    <scope>NUCLEOTIDE SEQUENCE [LARGE SCALE GENOMIC DNA]</scope>
    <source>
        <strain evidence="3 4">MCC P1</strain>
    </source>
</reference>
<comment type="caution">
    <text evidence="3">The sequence shown here is derived from an EMBL/GenBank/DDBJ whole genome shotgun (WGS) entry which is preliminary data.</text>
</comment>
<feature type="compositionally biased region" description="Gly residues" evidence="2">
    <location>
        <begin position="1219"/>
        <end position="1228"/>
    </location>
</feature>
<feature type="coiled-coil region" evidence="1">
    <location>
        <begin position="887"/>
        <end position="914"/>
    </location>
</feature>